<protein>
    <submittedName>
        <fullName evidence="1">Uncharacterized protein</fullName>
    </submittedName>
</protein>
<dbReference type="EMBL" id="OX596112">
    <property type="protein sequence ID" value="CAN0403487.1"/>
    <property type="molecule type" value="Genomic_DNA"/>
</dbReference>
<sequence length="80" mass="8934">MLKLTLLWTVSAESSRIRRLPAVACTAVHLQGSSDARVAVPAVSRSLPQQWRQVVSPPPPTFMVMRFWAQSFLFAPDVKI</sequence>
<reference evidence="1" key="2">
    <citation type="submission" date="2025-03" db="EMBL/GenBank/DDBJ databases">
        <authorList>
            <consortium name="ELIXIR-Norway"/>
            <consortium name="Elixir Norway"/>
        </authorList>
    </citation>
    <scope>NUCLEOTIDE SEQUENCE</scope>
</reference>
<dbReference type="Proteomes" id="UP001162501">
    <property type="component" value="Chromosome 28"/>
</dbReference>
<evidence type="ECO:0000313" key="2">
    <source>
        <dbReference type="Proteomes" id="UP001162501"/>
    </source>
</evidence>
<name>A0AC59ZFQ1_RANTA</name>
<accession>A0AC59ZFQ1</accession>
<gene>
    <name evidence="1" type="ORF">MRATA1EN22A_LOCUS17781</name>
</gene>
<organism evidence="1 2">
    <name type="scientific">Rangifer tarandus platyrhynchus</name>
    <name type="common">Svalbard reindeer</name>
    <dbReference type="NCBI Taxonomy" id="3082113"/>
    <lineage>
        <taxon>Eukaryota</taxon>
        <taxon>Metazoa</taxon>
        <taxon>Chordata</taxon>
        <taxon>Craniata</taxon>
        <taxon>Vertebrata</taxon>
        <taxon>Euteleostomi</taxon>
        <taxon>Mammalia</taxon>
        <taxon>Eutheria</taxon>
        <taxon>Laurasiatheria</taxon>
        <taxon>Artiodactyla</taxon>
        <taxon>Ruminantia</taxon>
        <taxon>Pecora</taxon>
        <taxon>Cervidae</taxon>
        <taxon>Odocoileinae</taxon>
        <taxon>Rangifer</taxon>
    </lineage>
</organism>
<proteinExistence type="predicted"/>
<evidence type="ECO:0000313" key="1">
    <source>
        <dbReference type="EMBL" id="CAN0403487.1"/>
    </source>
</evidence>
<reference evidence="1" key="1">
    <citation type="submission" date="2023-05" db="EMBL/GenBank/DDBJ databases">
        <authorList>
            <consortium name="ELIXIR-Norway"/>
        </authorList>
    </citation>
    <scope>NUCLEOTIDE SEQUENCE</scope>
</reference>